<gene>
    <name evidence="1" type="ORF">SAMN04487971_1227</name>
</gene>
<reference evidence="2" key="1">
    <citation type="submission" date="2016-10" db="EMBL/GenBank/DDBJ databases">
        <authorList>
            <person name="Varghese N."/>
            <person name="Submissions S."/>
        </authorList>
    </citation>
    <scope>NUCLEOTIDE SEQUENCE [LARGE SCALE GENOMIC DNA]</scope>
    <source>
        <strain evidence="2">CGMCC 1.7655</strain>
    </source>
</reference>
<organism evidence="1 2">
    <name type="scientific">Paracoccus chinensis</name>
    <dbReference type="NCBI Taxonomy" id="525640"/>
    <lineage>
        <taxon>Bacteria</taxon>
        <taxon>Pseudomonadati</taxon>
        <taxon>Pseudomonadota</taxon>
        <taxon>Alphaproteobacteria</taxon>
        <taxon>Rhodobacterales</taxon>
        <taxon>Paracoccaceae</taxon>
        <taxon>Paracoccus</taxon>
    </lineage>
</organism>
<protein>
    <submittedName>
        <fullName evidence="1">Uncharacterized protein</fullName>
    </submittedName>
</protein>
<proteinExistence type="predicted"/>
<dbReference type="Proteomes" id="UP000199555">
    <property type="component" value="Unassembled WGS sequence"/>
</dbReference>
<evidence type="ECO:0000313" key="1">
    <source>
        <dbReference type="EMBL" id="SDL75284.1"/>
    </source>
</evidence>
<keyword evidence="2" id="KW-1185">Reference proteome</keyword>
<evidence type="ECO:0000313" key="2">
    <source>
        <dbReference type="Proteomes" id="UP000199555"/>
    </source>
</evidence>
<accession>A0A1G9MMC5</accession>
<dbReference type="EMBL" id="FNGE01000022">
    <property type="protein sequence ID" value="SDL75284.1"/>
    <property type="molecule type" value="Genomic_DNA"/>
</dbReference>
<name>A0A1G9MMC5_9RHOB</name>
<dbReference type="AlphaFoldDB" id="A0A1G9MMC5"/>
<sequence length="46" mass="4987">MSSAQKQWGWSLGSDFITPLAARPYPCAAKRRLRTDTGFSARGTAA</sequence>